<dbReference type="InterPro" id="IPR011333">
    <property type="entry name" value="SKP1/BTB/POZ_sf"/>
</dbReference>
<proteinExistence type="predicted"/>
<comment type="caution">
    <text evidence="2">The sequence shown here is derived from an EMBL/GenBank/DDBJ whole genome shotgun (WGS) entry which is preliminary data.</text>
</comment>
<evidence type="ECO:0000313" key="3">
    <source>
        <dbReference type="Proteomes" id="UP000030104"/>
    </source>
</evidence>
<dbReference type="STRING" id="40296.A0A0A2L5P6"/>
<accession>A0A0A2L5P6</accession>
<sequence>MNPPNHVIDPDGEVIIILRNANSPFAQPAGNPLTSRDSDVFPRLHGEAQIPVEVAKALNFHSEPLRGKGSKKGKDKKKKKGRPAANLVALEFNSPNAERAPEACFSEEPAVEEAAPEAYPTEEPAMEAAVPEEHFVEEHPPEEPAVEGPAAYGDFAASPVQNCLRIQVSAKHLILASPVFKKILSGGWKESITFFQKGSVEVTAESWDIEALLILLRAIHGQYYQVPRKLTLEMLAKIAVITDYYECKEALYFLTDLWINNLEEHIPTRVSRDLILWLWIAWFFQLPSQFKLSTSIAMSQSDGWIDSLGLPISDKVIGSMNECREKAISDLIDLLHETRDAFLHGTRGCVFECSSIMYGALSMQMQSSKLLLPKTGAPLPNLNYNCFVQTVMAFKSPKWCDTHSGYSGYGSCYPHNCSDASFASVFATLEDSLAGLELDRFTN</sequence>
<dbReference type="AlphaFoldDB" id="A0A0A2L5P6"/>
<keyword evidence="3" id="KW-1185">Reference proteome</keyword>
<evidence type="ECO:0000313" key="2">
    <source>
        <dbReference type="EMBL" id="KGO74513.1"/>
    </source>
</evidence>
<dbReference type="HOGENOM" id="CLU_031555_4_1_1"/>
<dbReference type="OrthoDB" id="5326346at2759"/>
<dbReference type="EMBL" id="JQGA01000609">
    <property type="protein sequence ID" value="KGO74513.1"/>
    <property type="molecule type" value="Genomic_DNA"/>
</dbReference>
<organism evidence="2 3">
    <name type="scientific">Penicillium italicum</name>
    <name type="common">Blue mold</name>
    <dbReference type="NCBI Taxonomy" id="40296"/>
    <lineage>
        <taxon>Eukaryota</taxon>
        <taxon>Fungi</taxon>
        <taxon>Dikarya</taxon>
        <taxon>Ascomycota</taxon>
        <taxon>Pezizomycotina</taxon>
        <taxon>Eurotiomycetes</taxon>
        <taxon>Eurotiomycetidae</taxon>
        <taxon>Eurotiales</taxon>
        <taxon>Aspergillaceae</taxon>
        <taxon>Penicillium</taxon>
    </lineage>
</organism>
<feature type="compositionally biased region" description="Basic residues" evidence="1">
    <location>
        <begin position="68"/>
        <end position="82"/>
    </location>
</feature>
<protein>
    <recommendedName>
        <fullName evidence="4">BTB domain-containing protein</fullName>
    </recommendedName>
</protein>
<evidence type="ECO:0008006" key="4">
    <source>
        <dbReference type="Google" id="ProtNLM"/>
    </source>
</evidence>
<dbReference type="OMA" id="PRGDIGH"/>
<reference evidence="2 3" key="1">
    <citation type="journal article" date="2015" name="Mol. Plant Microbe Interact.">
        <title>Genome, transcriptome, and functional analyses of Penicillium expansum provide new insights into secondary metabolism and pathogenicity.</title>
        <authorList>
            <person name="Ballester A.R."/>
            <person name="Marcet-Houben M."/>
            <person name="Levin E."/>
            <person name="Sela N."/>
            <person name="Selma-Lazaro C."/>
            <person name="Carmona L."/>
            <person name="Wisniewski M."/>
            <person name="Droby S."/>
            <person name="Gonzalez-Candelas L."/>
            <person name="Gabaldon T."/>
        </authorList>
    </citation>
    <scope>NUCLEOTIDE SEQUENCE [LARGE SCALE GENOMIC DNA]</scope>
    <source>
        <strain evidence="2 3">PHI-1</strain>
    </source>
</reference>
<name>A0A0A2L5P6_PENIT</name>
<dbReference type="PhylomeDB" id="A0A0A2L5P6"/>
<evidence type="ECO:0000256" key="1">
    <source>
        <dbReference type="SAM" id="MobiDB-lite"/>
    </source>
</evidence>
<dbReference type="Proteomes" id="UP000030104">
    <property type="component" value="Unassembled WGS sequence"/>
</dbReference>
<feature type="region of interest" description="Disordered" evidence="1">
    <location>
        <begin position="59"/>
        <end position="83"/>
    </location>
</feature>
<gene>
    <name evidence="2" type="ORF">PITC_099050</name>
</gene>
<dbReference type="Gene3D" id="3.30.710.10">
    <property type="entry name" value="Potassium Channel Kv1.1, Chain A"/>
    <property type="match status" value="1"/>
</dbReference>